<dbReference type="AlphaFoldDB" id="A0AAV0W0M2"/>
<evidence type="ECO:0008006" key="3">
    <source>
        <dbReference type="Google" id="ProtNLM"/>
    </source>
</evidence>
<name>A0AAV0W0M2_9HEMI</name>
<reference evidence="1 2" key="1">
    <citation type="submission" date="2023-01" db="EMBL/GenBank/DDBJ databases">
        <authorList>
            <person name="Whitehead M."/>
        </authorList>
    </citation>
    <scope>NUCLEOTIDE SEQUENCE [LARGE SCALE GENOMIC DNA]</scope>
</reference>
<comment type="caution">
    <text evidence="1">The sequence shown here is derived from an EMBL/GenBank/DDBJ whole genome shotgun (WGS) entry which is preliminary data.</text>
</comment>
<organism evidence="1 2">
    <name type="scientific">Macrosiphum euphorbiae</name>
    <name type="common">potato aphid</name>
    <dbReference type="NCBI Taxonomy" id="13131"/>
    <lineage>
        <taxon>Eukaryota</taxon>
        <taxon>Metazoa</taxon>
        <taxon>Ecdysozoa</taxon>
        <taxon>Arthropoda</taxon>
        <taxon>Hexapoda</taxon>
        <taxon>Insecta</taxon>
        <taxon>Pterygota</taxon>
        <taxon>Neoptera</taxon>
        <taxon>Paraneoptera</taxon>
        <taxon>Hemiptera</taxon>
        <taxon>Sternorrhyncha</taxon>
        <taxon>Aphidomorpha</taxon>
        <taxon>Aphidoidea</taxon>
        <taxon>Aphididae</taxon>
        <taxon>Macrosiphini</taxon>
        <taxon>Macrosiphum</taxon>
    </lineage>
</organism>
<protein>
    <recommendedName>
        <fullName evidence="3">Reverse transcriptase domain-containing protein</fullName>
    </recommendedName>
</protein>
<dbReference type="EMBL" id="CARXXK010000001">
    <property type="protein sequence ID" value="CAI6349690.1"/>
    <property type="molecule type" value="Genomic_DNA"/>
</dbReference>
<accession>A0AAV0W0M2</accession>
<keyword evidence="2" id="KW-1185">Reference proteome</keyword>
<sequence>MSINRRFAVHILASKSSKKQLNNGLPQGSVLALLTLFNLCISDLPDTTSQKFEYADDIAIIPQHEKFENNEAHTQSRLRKTQWWAS</sequence>
<dbReference type="Proteomes" id="UP001160148">
    <property type="component" value="Unassembled WGS sequence"/>
</dbReference>
<gene>
    <name evidence="1" type="ORF">MEUPH1_LOCUS6222</name>
</gene>
<dbReference type="PANTHER" id="PTHR36688">
    <property type="entry name" value="ENDO/EXONUCLEASE/PHOSPHATASE DOMAIN-CONTAINING PROTEIN"/>
    <property type="match status" value="1"/>
</dbReference>
<dbReference type="InterPro" id="IPR052560">
    <property type="entry name" value="RdDP_mobile_element"/>
</dbReference>
<proteinExistence type="predicted"/>
<evidence type="ECO:0000313" key="1">
    <source>
        <dbReference type="EMBL" id="CAI6349690.1"/>
    </source>
</evidence>
<dbReference type="PANTHER" id="PTHR36688:SF1">
    <property type="entry name" value="ENDONUCLEASE_EXONUCLEASE_PHOSPHATASE DOMAIN-CONTAINING PROTEIN"/>
    <property type="match status" value="1"/>
</dbReference>
<evidence type="ECO:0000313" key="2">
    <source>
        <dbReference type="Proteomes" id="UP001160148"/>
    </source>
</evidence>